<proteinExistence type="inferred from homology"/>
<evidence type="ECO:0000256" key="8">
    <source>
        <dbReference type="ARBA" id="ARBA00022842"/>
    </source>
</evidence>
<organism evidence="14 15">
    <name type="scientific">Candidatus Saccharicenans subterraneus</name>
    <dbReference type="NCBI Taxonomy" id="2508984"/>
    <lineage>
        <taxon>Bacteria</taxon>
        <taxon>Candidatus Aminicenantota</taxon>
        <taxon>Candidatus Aminicenantia</taxon>
        <taxon>Candidatus Aminicenantales</taxon>
        <taxon>Candidatus Saccharicenantaceae</taxon>
        <taxon>Candidatus Saccharicenans</taxon>
    </lineage>
</organism>
<dbReference type="PANTHER" id="PTHR11088">
    <property type="entry name" value="TRNA DIMETHYLALLYLTRANSFERASE"/>
    <property type="match status" value="1"/>
</dbReference>
<evidence type="ECO:0000256" key="6">
    <source>
        <dbReference type="ARBA" id="ARBA00022741"/>
    </source>
</evidence>
<comment type="subunit">
    <text evidence="10">Monomer.</text>
</comment>
<dbReference type="InterPro" id="IPR018022">
    <property type="entry name" value="IPT"/>
</dbReference>
<dbReference type="GO" id="GO:0052381">
    <property type="term" value="F:tRNA dimethylallyltransferase activity"/>
    <property type="evidence" value="ECO:0007669"/>
    <property type="project" value="UniProtKB-UniRule"/>
</dbReference>
<evidence type="ECO:0000256" key="13">
    <source>
        <dbReference type="RuleBase" id="RU003785"/>
    </source>
</evidence>
<dbReference type="HAMAP" id="MF_00185">
    <property type="entry name" value="IPP_trans"/>
    <property type="match status" value="1"/>
</dbReference>
<dbReference type="SUPFAM" id="SSF52540">
    <property type="entry name" value="P-loop containing nucleoside triphosphate hydrolases"/>
    <property type="match status" value="2"/>
</dbReference>
<comment type="similarity">
    <text evidence="3 10 13">Belongs to the IPP transferase family.</text>
</comment>
<dbReference type="FunFam" id="1.10.20.140:FF:000001">
    <property type="entry name" value="tRNA dimethylallyltransferase"/>
    <property type="match status" value="1"/>
</dbReference>
<protein>
    <recommendedName>
        <fullName evidence="10">tRNA dimethylallyltransferase</fullName>
        <ecNumber evidence="10">2.5.1.75</ecNumber>
    </recommendedName>
    <alternativeName>
        <fullName evidence="10">Dimethylallyl diphosphate:tRNA dimethylallyltransferase</fullName>
        <shortName evidence="10">DMAPP:tRNA dimethylallyltransferase</shortName>
        <shortName evidence="10">DMATase</shortName>
    </alternativeName>
    <alternativeName>
        <fullName evidence="10">Isopentenyl-diphosphate:tRNA isopentenyltransferase</fullName>
        <shortName evidence="10">IPP transferase</shortName>
        <shortName evidence="10">IPPT</shortName>
        <shortName evidence="10">IPTase</shortName>
    </alternativeName>
</protein>
<dbReference type="PANTHER" id="PTHR11088:SF60">
    <property type="entry name" value="TRNA DIMETHYLALLYLTRANSFERASE"/>
    <property type="match status" value="1"/>
</dbReference>
<dbReference type="NCBIfam" id="TIGR00174">
    <property type="entry name" value="miaA"/>
    <property type="match status" value="1"/>
</dbReference>
<feature type="site" description="Interaction with substrate tRNA" evidence="10">
    <location>
        <position position="104"/>
    </location>
</feature>
<feature type="binding site" evidence="10">
    <location>
        <begin position="15"/>
        <end position="20"/>
    </location>
    <ligand>
        <name>substrate</name>
    </ligand>
</feature>
<dbReference type="InterPro" id="IPR039657">
    <property type="entry name" value="Dimethylallyltransferase"/>
</dbReference>
<evidence type="ECO:0000256" key="3">
    <source>
        <dbReference type="ARBA" id="ARBA00005842"/>
    </source>
</evidence>
<evidence type="ECO:0000256" key="9">
    <source>
        <dbReference type="ARBA" id="ARBA00049563"/>
    </source>
</evidence>
<evidence type="ECO:0000256" key="11">
    <source>
        <dbReference type="RuleBase" id="RU003783"/>
    </source>
</evidence>
<feature type="binding site" evidence="10">
    <location>
        <begin position="13"/>
        <end position="20"/>
    </location>
    <ligand>
        <name>ATP</name>
        <dbReference type="ChEBI" id="CHEBI:30616"/>
    </ligand>
</feature>
<sequence>MDVKSRNLLTIVGPTAVGKSETALYLAREFSGEVISCDSMQVYKGFDLGTDKPGPEARKFVPHHLIDIVEPWEQFSAADFARLAVETAEQIIARSRLPIVVGGTGLYHRALVEGLFPGPGRDPELRKRLRQEAERAGLLSLYEKLKEVDPDYAARITPSDGIRIIRALEVYYLTGVPLSRQFLQTRSPAREKGFNLIQIGLKLDRKELYRRIEARVERMFALGLVEEVRNLLARGVPETATPFKGLGYRQVLQYLRREITLAEAIEKTKLETRHFAKRQLTWFRKSPGITWFEAQDRPGLKKFIEMKLSQ</sequence>
<dbReference type="Proteomes" id="UP000257323">
    <property type="component" value="Unassembled WGS sequence"/>
</dbReference>
<dbReference type="AlphaFoldDB" id="A0A3E2BPE7"/>
<dbReference type="InterPro" id="IPR027417">
    <property type="entry name" value="P-loop_NTPase"/>
</dbReference>
<dbReference type="Gene3D" id="3.40.50.300">
    <property type="entry name" value="P-loop containing nucleotide triphosphate hydrolases"/>
    <property type="match status" value="1"/>
</dbReference>
<feature type="site" description="Interaction with substrate tRNA" evidence="10">
    <location>
        <position position="126"/>
    </location>
</feature>
<keyword evidence="4 10" id="KW-0808">Transferase</keyword>
<keyword evidence="8 10" id="KW-0460">Magnesium</keyword>
<comment type="caution">
    <text evidence="10">Lacks conserved residue(s) required for the propagation of feature annotation.</text>
</comment>
<evidence type="ECO:0000256" key="10">
    <source>
        <dbReference type="HAMAP-Rule" id="MF_00185"/>
    </source>
</evidence>
<dbReference type="Gene3D" id="1.10.20.140">
    <property type="match status" value="1"/>
</dbReference>
<dbReference type="Pfam" id="PF01715">
    <property type="entry name" value="IPPT"/>
    <property type="match status" value="1"/>
</dbReference>
<evidence type="ECO:0000256" key="7">
    <source>
        <dbReference type="ARBA" id="ARBA00022840"/>
    </source>
</evidence>
<evidence type="ECO:0000313" key="14">
    <source>
        <dbReference type="EMBL" id="RFT16640.1"/>
    </source>
</evidence>
<accession>A0A3E2BPE7</accession>
<dbReference type="EC" id="2.5.1.75" evidence="10"/>
<dbReference type="EMBL" id="QUAH01000002">
    <property type="protein sequence ID" value="RFT16640.1"/>
    <property type="molecule type" value="Genomic_DNA"/>
</dbReference>
<dbReference type="GO" id="GO:0005524">
    <property type="term" value="F:ATP binding"/>
    <property type="evidence" value="ECO:0007669"/>
    <property type="project" value="UniProtKB-UniRule"/>
</dbReference>
<reference evidence="14 15" key="1">
    <citation type="submission" date="2018-08" db="EMBL/GenBank/DDBJ databases">
        <title>Genome analysis of the thermophilic bacterium of the candidate phylum Aminicenantes from deep subsurface aquifer revealed its physiology and ecological role.</title>
        <authorList>
            <person name="Kadnikov V.V."/>
            <person name="Mardanov A.V."/>
            <person name="Beletsky A.V."/>
            <person name="Karnachuk O.V."/>
            <person name="Ravin N.V."/>
        </authorList>
    </citation>
    <scope>NUCLEOTIDE SEQUENCE [LARGE SCALE GENOMIC DNA]</scope>
    <source>
        <strain evidence="14">BY38</strain>
    </source>
</reference>
<evidence type="ECO:0000256" key="2">
    <source>
        <dbReference type="ARBA" id="ARBA00003213"/>
    </source>
</evidence>
<comment type="cofactor">
    <cofactor evidence="1 10">
        <name>Mg(2+)</name>
        <dbReference type="ChEBI" id="CHEBI:18420"/>
    </cofactor>
</comment>
<evidence type="ECO:0000256" key="4">
    <source>
        <dbReference type="ARBA" id="ARBA00022679"/>
    </source>
</evidence>
<gene>
    <name evidence="10" type="primary">miaA</name>
    <name evidence="14" type="ORF">OP8BY_1253</name>
</gene>
<evidence type="ECO:0000256" key="5">
    <source>
        <dbReference type="ARBA" id="ARBA00022694"/>
    </source>
</evidence>
<name>A0A3E2BPE7_9BACT</name>
<feature type="region of interest" description="Interaction with substrate tRNA" evidence="10">
    <location>
        <begin position="38"/>
        <end position="41"/>
    </location>
</feature>
<evidence type="ECO:0000256" key="12">
    <source>
        <dbReference type="RuleBase" id="RU003784"/>
    </source>
</evidence>
<keyword evidence="7 10" id="KW-0067">ATP-binding</keyword>
<keyword evidence="6 10" id="KW-0547">Nucleotide-binding</keyword>
<evidence type="ECO:0000256" key="1">
    <source>
        <dbReference type="ARBA" id="ARBA00001946"/>
    </source>
</evidence>
<comment type="caution">
    <text evidence="14">The sequence shown here is derived from an EMBL/GenBank/DDBJ whole genome shotgun (WGS) entry which is preliminary data.</text>
</comment>
<keyword evidence="5 10" id="KW-0819">tRNA processing</keyword>
<evidence type="ECO:0000313" key="15">
    <source>
        <dbReference type="Proteomes" id="UP000257323"/>
    </source>
</evidence>
<comment type="catalytic activity">
    <reaction evidence="9 10 11">
        <text>adenosine(37) in tRNA + dimethylallyl diphosphate = N(6)-dimethylallyladenosine(37) in tRNA + diphosphate</text>
        <dbReference type="Rhea" id="RHEA:26482"/>
        <dbReference type="Rhea" id="RHEA-COMP:10162"/>
        <dbReference type="Rhea" id="RHEA-COMP:10375"/>
        <dbReference type="ChEBI" id="CHEBI:33019"/>
        <dbReference type="ChEBI" id="CHEBI:57623"/>
        <dbReference type="ChEBI" id="CHEBI:74411"/>
        <dbReference type="ChEBI" id="CHEBI:74415"/>
        <dbReference type="EC" id="2.5.1.75"/>
    </reaction>
</comment>
<comment type="function">
    <text evidence="2 10 12">Catalyzes the transfer of a dimethylallyl group onto the adenine at position 37 in tRNAs that read codons beginning with uridine, leading to the formation of N6-(dimethylallyl)adenosine (i(6)A).</text>
</comment>
<dbReference type="GO" id="GO:0006400">
    <property type="term" value="P:tRNA modification"/>
    <property type="evidence" value="ECO:0007669"/>
    <property type="project" value="TreeGrafter"/>
</dbReference>